<keyword evidence="10" id="KW-0411">Iron-sulfur</keyword>
<comment type="function">
    <text evidence="2">Involved in the biosynthesis of the iron-molybdenum cofactor (FeMo-co or M-cluster) found in the dinitrogenase enzyme of the nitrogenase complex in nitrogen-fixing microorganisms. NifB catalyzes the crucial step of radical SAM-dependent carbide insertion that occurs concomitant with the insertion of a 9th sulfur and the rearrangement/coupling of two [4Fe-4S] clusters into a [8Fe-9S-C] cluster, the precursor to the M-cluster.</text>
</comment>
<feature type="domain" description="Radical SAM core" evidence="15">
    <location>
        <begin position="21"/>
        <end position="266"/>
    </location>
</feature>
<sequence length="290" mass="31527">MASACDMKNRIQGHPCFGGNHHKNGRMHLAVAPQCNIKCGYCTRKHDCANESRPGVTSRLLTPQEAIVKVREVMASPVVGPIIKVIGIAGPGDPLANEQTFETFELVKKEFPHLMLCMSTNGLLLPESIDRLYEMGLHSLTVTINAVEPEVGAQIYRHVIYHGHHYTGVEGAKILIANQFEGLKRAAELGLTIKVNTVLVPGVNDDQVPLIAERVKKLGAFVMNIMPLIPQAELAHIEAPDEQRLAEVRKANETIIGQFSHCKQCRADAIGLIGQDVTVGESACAVPPQA</sequence>
<evidence type="ECO:0000313" key="17">
    <source>
        <dbReference type="Proteomes" id="UP000324298"/>
    </source>
</evidence>
<dbReference type="InterPro" id="IPR006638">
    <property type="entry name" value="Elp3/MiaA/NifB-like_rSAM"/>
</dbReference>
<evidence type="ECO:0000256" key="12">
    <source>
        <dbReference type="ARBA" id="ARBA00023239"/>
    </source>
</evidence>
<dbReference type="CDD" id="cd01335">
    <property type="entry name" value="Radical_SAM"/>
    <property type="match status" value="1"/>
</dbReference>
<evidence type="ECO:0000313" key="16">
    <source>
        <dbReference type="EMBL" id="KAA0891779.1"/>
    </source>
</evidence>
<dbReference type="InterPro" id="IPR013785">
    <property type="entry name" value="Aldolase_TIM"/>
</dbReference>
<keyword evidence="12" id="KW-0456">Lyase</keyword>
<dbReference type="SFLD" id="SFLDS00029">
    <property type="entry name" value="Radical_SAM"/>
    <property type="match status" value="1"/>
</dbReference>
<dbReference type="UniPathway" id="UPA00782"/>
<evidence type="ECO:0000256" key="8">
    <source>
        <dbReference type="ARBA" id="ARBA00022723"/>
    </source>
</evidence>
<dbReference type="PANTHER" id="PTHR43787:SF13">
    <property type="entry name" value="FEMO COFACTOR BIOSYNTHESIS PROTEIN NIFB"/>
    <property type="match status" value="1"/>
</dbReference>
<keyword evidence="9" id="KW-0408">Iron</keyword>
<evidence type="ECO:0000256" key="11">
    <source>
        <dbReference type="ARBA" id="ARBA00023231"/>
    </source>
</evidence>
<dbReference type="EMBL" id="SRSD01000005">
    <property type="protein sequence ID" value="KAA0891779.1"/>
    <property type="molecule type" value="Genomic_DNA"/>
</dbReference>
<keyword evidence="7" id="KW-0949">S-adenosyl-L-methionine</keyword>
<name>A0A5A9XI54_9BACT</name>
<comment type="pathway">
    <text evidence="3">Cofactor biosynthesis; Fe-Mo cofactor biosynthesis.</text>
</comment>
<keyword evidence="8" id="KW-0479">Metal-binding</keyword>
<dbReference type="AlphaFoldDB" id="A0A5A9XI54"/>
<comment type="caution">
    <text evidence="16">The sequence shown here is derived from an EMBL/GenBank/DDBJ whole genome shotgun (WGS) entry which is preliminary data.</text>
</comment>
<dbReference type="SFLD" id="SFLDF00281">
    <property type="entry name" value="FeMo_cofactor_biosynthesis_pro"/>
    <property type="match status" value="1"/>
</dbReference>
<dbReference type="GO" id="GO:0051539">
    <property type="term" value="F:4 iron, 4 sulfur cluster binding"/>
    <property type="evidence" value="ECO:0007669"/>
    <property type="project" value="UniProtKB-KW"/>
</dbReference>
<evidence type="ECO:0000256" key="14">
    <source>
        <dbReference type="ARBA" id="ARBA00032102"/>
    </source>
</evidence>
<gene>
    <name evidence="16" type="ORF">ET418_10105</name>
</gene>
<keyword evidence="11" id="KW-0535">Nitrogen fixation</keyword>
<evidence type="ECO:0000256" key="13">
    <source>
        <dbReference type="ARBA" id="ARBA00030926"/>
    </source>
</evidence>
<dbReference type="PROSITE" id="PS51918">
    <property type="entry name" value="RADICAL_SAM"/>
    <property type="match status" value="1"/>
</dbReference>
<evidence type="ECO:0000256" key="9">
    <source>
        <dbReference type="ARBA" id="ARBA00023004"/>
    </source>
</evidence>
<dbReference type="SMART" id="SM00729">
    <property type="entry name" value="Elp3"/>
    <property type="match status" value="1"/>
</dbReference>
<evidence type="ECO:0000256" key="1">
    <source>
        <dbReference type="ARBA" id="ARBA00001966"/>
    </source>
</evidence>
<evidence type="ECO:0000256" key="3">
    <source>
        <dbReference type="ARBA" id="ARBA00005155"/>
    </source>
</evidence>
<evidence type="ECO:0000256" key="2">
    <source>
        <dbReference type="ARBA" id="ARBA00003522"/>
    </source>
</evidence>
<comment type="similarity">
    <text evidence="4">Belongs to the radical SAM superfamily. NifB family.</text>
</comment>
<proteinExistence type="inferred from homology"/>
<dbReference type="GO" id="GO:0016829">
    <property type="term" value="F:lyase activity"/>
    <property type="evidence" value="ECO:0007669"/>
    <property type="project" value="UniProtKB-KW"/>
</dbReference>
<dbReference type="Gene3D" id="3.20.20.70">
    <property type="entry name" value="Aldolase class I"/>
    <property type="match status" value="1"/>
</dbReference>
<dbReference type="SFLD" id="SFLDG01067">
    <property type="entry name" value="SPASM/twitch_domain_containing"/>
    <property type="match status" value="1"/>
</dbReference>
<evidence type="ECO:0000256" key="7">
    <source>
        <dbReference type="ARBA" id="ARBA00022691"/>
    </source>
</evidence>
<dbReference type="GO" id="GO:0046872">
    <property type="term" value="F:metal ion binding"/>
    <property type="evidence" value="ECO:0007669"/>
    <property type="project" value="UniProtKB-KW"/>
</dbReference>
<keyword evidence="17" id="KW-1185">Reference proteome</keyword>
<comment type="cofactor">
    <cofactor evidence="1">
        <name>[4Fe-4S] cluster</name>
        <dbReference type="ChEBI" id="CHEBI:49883"/>
    </cofactor>
</comment>
<dbReference type="InterPro" id="IPR007197">
    <property type="entry name" value="rSAM"/>
</dbReference>
<dbReference type="RefSeq" id="WP_149307477.1">
    <property type="nucleotide sequence ID" value="NZ_SRSD01000005.1"/>
</dbReference>
<accession>A0A5A9XI54</accession>
<evidence type="ECO:0000256" key="10">
    <source>
        <dbReference type="ARBA" id="ARBA00023014"/>
    </source>
</evidence>
<evidence type="ECO:0000256" key="5">
    <source>
        <dbReference type="ARBA" id="ARBA00021702"/>
    </source>
</evidence>
<evidence type="ECO:0000256" key="4">
    <source>
        <dbReference type="ARBA" id="ARBA00006804"/>
    </source>
</evidence>
<dbReference type="PANTHER" id="PTHR43787">
    <property type="entry name" value="FEMO COFACTOR BIOSYNTHESIS PROTEIN NIFB-RELATED"/>
    <property type="match status" value="1"/>
</dbReference>
<evidence type="ECO:0000256" key="6">
    <source>
        <dbReference type="ARBA" id="ARBA00022485"/>
    </source>
</evidence>
<dbReference type="SFLD" id="SFLDG01068">
    <property type="entry name" value="FeMo_cofactor_biosynthesis_pro"/>
    <property type="match status" value="1"/>
</dbReference>
<dbReference type="Pfam" id="PF04055">
    <property type="entry name" value="Radical_SAM"/>
    <property type="match status" value="1"/>
</dbReference>
<reference evidence="16 17" key="1">
    <citation type="submission" date="2019-04" db="EMBL/GenBank/DDBJ databases">
        <title>Geobacter ruber sp. nov., ferric-reducing bacteria isolated from paddy soil.</title>
        <authorList>
            <person name="Xu Z."/>
            <person name="Masuda Y."/>
            <person name="Itoh H."/>
            <person name="Senoo K."/>
        </authorList>
    </citation>
    <scope>NUCLEOTIDE SEQUENCE [LARGE SCALE GENOMIC DNA]</scope>
    <source>
        <strain evidence="16 17">Red88</strain>
    </source>
</reference>
<dbReference type="Proteomes" id="UP000324298">
    <property type="component" value="Unassembled WGS sequence"/>
</dbReference>
<dbReference type="SUPFAM" id="SSF102114">
    <property type="entry name" value="Radical SAM enzymes"/>
    <property type="match status" value="1"/>
</dbReference>
<evidence type="ECO:0000259" key="15">
    <source>
        <dbReference type="PROSITE" id="PS51918"/>
    </source>
</evidence>
<organism evidence="16 17">
    <name type="scientific">Oryzomonas rubra</name>
    <dbReference type="NCBI Taxonomy" id="2509454"/>
    <lineage>
        <taxon>Bacteria</taxon>
        <taxon>Pseudomonadati</taxon>
        <taxon>Thermodesulfobacteriota</taxon>
        <taxon>Desulfuromonadia</taxon>
        <taxon>Geobacterales</taxon>
        <taxon>Geobacteraceae</taxon>
        <taxon>Oryzomonas</taxon>
    </lineage>
</organism>
<dbReference type="InterPro" id="IPR058240">
    <property type="entry name" value="rSAM_sf"/>
</dbReference>
<keyword evidence="6" id="KW-0004">4Fe-4S</keyword>
<dbReference type="OrthoDB" id="9785734at2"/>
<protein>
    <recommendedName>
        <fullName evidence="5">FeMo cofactor biosynthesis protein NifB</fullName>
    </recommendedName>
    <alternativeName>
        <fullName evidence="14">Nitrogenase cofactor maturase NifB</fullName>
    </alternativeName>
    <alternativeName>
        <fullName evidence="13">Radical SAM assemblase NifB</fullName>
    </alternativeName>
</protein>